<dbReference type="PANTHER" id="PTHR11732">
    <property type="entry name" value="ALDO/KETO REDUCTASE"/>
    <property type="match status" value="1"/>
</dbReference>
<organism evidence="8 9">
    <name type="scientific">Nasonia vitripennis</name>
    <name type="common">Parasitic wasp</name>
    <dbReference type="NCBI Taxonomy" id="7425"/>
    <lineage>
        <taxon>Eukaryota</taxon>
        <taxon>Metazoa</taxon>
        <taxon>Ecdysozoa</taxon>
        <taxon>Arthropoda</taxon>
        <taxon>Hexapoda</taxon>
        <taxon>Insecta</taxon>
        <taxon>Pterygota</taxon>
        <taxon>Neoptera</taxon>
        <taxon>Endopterygota</taxon>
        <taxon>Hymenoptera</taxon>
        <taxon>Apocrita</taxon>
        <taxon>Proctotrupomorpha</taxon>
        <taxon>Chalcidoidea</taxon>
        <taxon>Pteromalidae</taxon>
        <taxon>Pteromalinae</taxon>
        <taxon>Nasonia</taxon>
    </lineage>
</organism>
<accession>A0A7M7G667</accession>
<dbReference type="Proteomes" id="UP000002358">
    <property type="component" value="Chromosome 2"/>
</dbReference>
<evidence type="ECO:0000256" key="5">
    <source>
        <dbReference type="PIRSR" id="PIRSR000097-2"/>
    </source>
</evidence>
<keyword evidence="3" id="KW-0560">Oxidoreductase</keyword>
<evidence type="ECO:0000259" key="7">
    <source>
        <dbReference type="Pfam" id="PF00248"/>
    </source>
</evidence>
<evidence type="ECO:0000313" key="8">
    <source>
        <dbReference type="EnsemblMetazoa" id="XP_001604184"/>
    </source>
</evidence>
<dbReference type="RefSeq" id="XP_001604184.2">
    <property type="nucleotide sequence ID" value="XM_001604134.5"/>
</dbReference>
<evidence type="ECO:0000256" key="2">
    <source>
        <dbReference type="ARBA" id="ARBA00022857"/>
    </source>
</evidence>
<dbReference type="OrthoDB" id="416253at2759"/>
<dbReference type="Pfam" id="PF00248">
    <property type="entry name" value="Aldo_ket_red"/>
    <property type="match status" value="1"/>
</dbReference>
<evidence type="ECO:0000256" key="3">
    <source>
        <dbReference type="ARBA" id="ARBA00023002"/>
    </source>
</evidence>
<evidence type="ECO:0000256" key="6">
    <source>
        <dbReference type="PIRSR" id="PIRSR000097-3"/>
    </source>
</evidence>
<dbReference type="Gene3D" id="3.20.20.100">
    <property type="entry name" value="NADP-dependent oxidoreductase domain"/>
    <property type="match status" value="1"/>
</dbReference>
<dbReference type="GeneID" id="100120551"/>
<sequence length="306" mass="34682">MTVPTIFMNNGYTMPSFGFGTYSLKGKEGEKVIKHAIELGYRLIDTALLYDNEKTVGNAVREKIKDGTVKRENLFITTKLGNKFHRADQVVFSCEQSLQNLGLDYVDLFLMHSPISLEETDDPTKIVPSNIDYVETWKGMEECKKRGLARTIGISNFNSEQIARLMSAATIKPVNNQVEVNLNLPQKPMTEFCKKHNISVTGYSPLGKPGKRPHIKNLWLDPIVLELSQKYAKTPAQISLRFVVQMGVIPIPMSDKLSHIKENLEIFDFSLTDEEMSRLQNIGTGARVVPLDKYKDAKYYPFNIPF</sequence>
<keyword evidence="2" id="KW-0521">NADP</keyword>
<dbReference type="FunCoup" id="A0A7M7G667">
    <property type="interactions" value="568"/>
</dbReference>
<dbReference type="InterPro" id="IPR020471">
    <property type="entry name" value="AKR"/>
</dbReference>
<feature type="site" description="Lowers pKa of active site Tyr" evidence="6">
    <location>
        <position position="79"/>
    </location>
</feature>
<feature type="binding site" evidence="5">
    <location>
        <position position="112"/>
    </location>
    <ligand>
        <name>substrate</name>
    </ligand>
</feature>
<name>A0A7M7G667_NASVI</name>
<dbReference type="InterPro" id="IPR018170">
    <property type="entry name" value="Aldo/ket_reductase_CS"/>
</dbReference>
<dbReference type="PRINTS" id="PR00069">
    <property type="entry name" value="ALDKETRDTASE"/>
</dbReference>
<evidence type="ECO:0000256" key="4">
    <source>
        <dbReference type="PIRSR" id="PIRSR000097-1"/>
    </source>
</evidence>
<reference evidence="8" key="1">
    <citation type="submission" date="2021-01" db="UniProtKB">
        <authorList>
            <consortium name="EnsemblMetazoa"/>
        </authorList>
    </citation>
    <scope>IDENTIFICATION</scope>
</reference>
<dbReference type="PIRSF" id="PIRSF000097">
    <property type="entry name" value="AKR"/>
    <property type="match status" value="1"/>
</dbReference>
<dbReference type="SUPFAM" id="SSF51430">
    <property type="entry name" value="NAD(P)-linked oxidoreductase"/>
    <property type="match status" value="1"/>
</dbReference>
<feature type="domain" description="NADP-dependent oxidoreductase" evidence="7">
    <location>
        <begin position="18"/>
        <end position="282"/>
    </location>
</feature>
<dbReference type="InterPro" id="IPR036812">
    <property type="entry name" value="NAD(P)_OxRdtase_dom_sf"/>
</dbReference>
<keyword evidence="9" id="KW-1185">Reference proteome</keyword>
<dbReference type="AlphaFoldDB" id="A0A7M7G667"/>
<dbReference type="PROSITE" id="PS00798">
    <property type="entry name" value="ALDOKETO_REDUCTASE_1"/>
    <property type="match status" value="1"/>
</dbReference>
<dbReference type="InParanoid" id="A0A7M7G667"/>
<dbReference type="KEGG" id="nvi:100120551"/>
<dbReference type="InterPro" id="IPR023210">
    <property type="entry name" value="NADP_OxRdtase_dom"/>
</dbReference>
<proteinExistence type="inferred from homology"/>
<dbReference type="GO" id="GO:0016491">
    <property type="term" value="F:oxidoreductase activity"/>
    <property type="evidence" value="ECO:0007669"/>
    <property type="project" value="UniProtKB-KW"/>
</dbReference>
<feature type="active site" description="Proton donor" evidence="4">
    <location>
        <position position="50"/>
    </location>
</feature>
<evidence type="ECO:0000256" key="1">
    <source>
        <dbReference type="ARBA" id="ARBA00007905"/>
    </source>
</evidence>
<dbReference type="PROSITE" id="PS00062">
    <property type="entry name" value="ALDOKETO_REDUCTASE_2"/>
    <property type="match status" value="1"/>
</dbReference>
<comment type="similarity">
    <text evidence="1">Belongs to the aldo/keto reductase family.</text>
</comment>
<dbReference type="FunFam" id="3.20.20.100:FF:000006">
    <property type="entry name" value="Aldo-keto reductase family 1 member A1"/>
    <property type="match status" value="1"/>
</dbReference>
<protein>
    <recommendedName>
        <fullName evidence="7">NADP-dependent oxidoreductase domain-containing protein</fullName>
    </recommendedName>
</protein>
<evidence type="ECO:0000313" key="9">
    <source>
        <dbReference type="Proteomes" id="UP000002358"/>
    </source>
</evidence>
<dbReference type="SMR" id="A0A7M7G667"/>
<dbReference type="EnsemblMetazoa" id="XM_001604134">
    <property type="protein sequence ID" value="XP_001604184"/>
    <property type="gene ID" value="LOC100120551"/>
</dbReference>